<keyword evidence="5" id="KW-0967">Endosome</keyword>
<keyword evidence="5" id="KW-0460">Magnesium</keyword>
<protein>
    <recommendedName>
        <fullName evidence="5">Probable magnesium transporter</fullName>
    </recommendedName>
</protein>
<dbReference type="AlphaFoldDB" id="A0A834YYV2"/>
<dbReference type="PANTHER" id="PTHR12570:SF19">
    <property type="entry name" value="MAGNESIUM TRANSPORTER-RELATED"/>
    <property type="match status" value="1"/>
</dbReference>
<feature type="transmembrane region" description="Helical" evidence="5">
    <location>
        <begin position="20"/>
        <end position="42"/>
    </location>
</feature>
<comment type="subunit">
    <text evidence="5">Homodimer.</text>
</comment>
<evidence type="ECO:0000256" key="4">
    <source>
        <dbReference type="ARBA" id="ARBA00023136"/>
    </source>
</evidence>
<dbReference type="EMBL" id="JABCRI010000012">
    <property type="protein sequence ID" value="KAF8396225.1"/>
    <property type="molecule type" value="Genomic_DNA"/>
</dbReference>
<organism evidence="6 7">
    <name type="scientific">Tetracentron sinense</name>
    <name type="common">Spur-leaf</name>
    <dbReference type="NCBI Taxonomy" id="13715"/>
    <lineage>
        <taxon>Eukaryota</taxon>
        <taxon>Viridiplantae</taxon>
        <taxon>Streptophyta</taxon>
        <taxon>Embryophyta</taxon>
        <taxon>Tracheophyta</taxon>
        <taxon>Spermatophyta</taxon>
        <taxon>Magnoliopsida</taxon>
        <taxon>Trochodendrales</taxon>
        <taxon>Trochodendraceae</taxon>
        <taxon>Tetracentron</taxon>
    </lineage>
</organism>
<evidence type="ECO:0000256" key="5">
    <source>
        <dbReference type="RuleBase" id="RU363078"/>
    </source>
</evidence>
<feature type="transmembrane region" description="Helical" evidence="5">
    <location>
        <begin position="63"/>
        <end position="81"/>
    </location>
</feature>
<evidence type="ECO:0000256" key="2">
    <source>
        <dbReference type="ARBA" id="ARBA00022692"/>
    </source>
</evidence>
<comment type="caution">
    <text evidence="5">Lacks conserved residue(s) required for the propagation of feature annotation.</text>
</comment>
<reference evidence="6 7" key="1">
    <citation type="submission" date="2020-04" db="EMBL/GenBank/DDBJ databases">
        <title>Plant Genome Project.</title>
        <authorList>
            <person name="Zhang R.-G."/>
        </authorList>
    </citation>
    <scope>NUCLEOTIDE SEQUENCE [LARGE SCALE GENOMIC DNA]</scope>
    <source>
        <strain evidence="6">YNK0</strain>
        <tissue evidence="6">Leaf</tissue>
    </source>
</reference>
<dbReference type="InterPro" id="IPR008521">
    <property type="entry name" value="Mg_trans_NIPA"/>
</dbReference>
<feature type="transmembrane region" description="Helical" evidence="5">
    <location>
        <begin position="119"/>
        <end position="139"/>
    </location>
</feature>
<keyword evidence="4 5" id="KW-0472">Membrane</keyword>
<accession>A0A834YYV2</accession>
<keyword evidence="5" id="KW-1003">Cell membrane</keyword>
<dbReference type="GO" id="GO:0015095">
    <property type="term" value="F:magnesium ion transmembrane transporter activity"/>
    <property type="evidence" value="ECO:0007669"/>
    <property type="project" value="UniProtKB-UniRule"/>
</dbReference>
<dbReference type="Pfam" id="PF05653">
    <property type="entry name" value="Mg_trans_NIPA"/>
    <property type="match status" value="1"/>
</dbReference>
<gene>
    <name evidence="6" type="ORF">HHK36_017839</name>
</gene>
<comment type="subcellular location">
    <subcellularLocation>
        <location evidence="5">Cell membrane</location>
        <topology evidence="5">Multi-pass membrane protein</topology>
    </subcellularLocation>
    <subcellularLocation>
        <location evidence="5">Early endosome</location>
    </subcellularLocation>
    <subcellularLocation>
        <location evidence="1">Membrane</location>
        <topology evidence="1">Multi-pass membrane protein</topology>
    </subcellularLocation>
</comment>
<keyword evidence="5" id="KW-0406">Ion transport</keyword>
<dbReference type="GO" id="GO:0005886">
    <property type="term" value="C:plasma membrane"/>
    <property type="evidence" value="ECO:0007669"/>
    <property type="project" value="UniProtKB-SubCell"/>
</dbReference>
<proteinExistence type="inferred from homology"/>
<keyword evidence="5" id="KW-0813">Transport</keyword>
<comment type="caution">
    <text evidence="6">The sequence shown here is derived from an EMBL/GenBank/DDBJ whole genome shotgun (WGS) entry which is preliminary data.</text>
</comment>
<evidence type="ECO:0000256" key="3">
    <source>
        <dbReference type="ARBA" id="ARBA00022989"/>
    </source>
</evidence>
<sequence length="192" mass="21589">MIAATLNLAFFAAPLFENWFLFKSFLNIVECLLTFIFSKIFCSNDIAPMFQALDTFNTAIVSPIYYVMFTSLTIFASVIMFKIQSEKKTWPEIQKELWGSYYGYSGLFQDWDDQSGGSIVSEICGFIVVLSGTILLHVTKDFDRSPSFRSGHAPLSPSLSAGLCNEDGGLLKHGEEDVTSSEHIRLRSQELY</sequence>
<dbReference type="Proteomes" id="UP000655225">
    <property type="component" value="Unassembled WGS sequence"/>
</dbReference>
<keyword evidence="3 5" id="KW-1133">Transmembrane helix</keyword>
<keyword evidence="2 5" id="KW-0812">Transmembrane</keyword>
<dbReference type="GO" id="GO:0005769">
    <property type="term" value="C:early endosome"/>
    <property type="evidence" value="ECO:0007669"/>
    <property type="project" value="UniProtKB-SubCell"/>
</dbReference>
<keyword evidence="7" id="KW-1185">Reference proteome</keyword>
<dbReference type="PANTHER" id="PTHR12570">
    <property type="match status" value="1"/>
</dbReference>
<comment type="similarity">
    <text evidence="5">Belongs to the NIPA (TC 2.A.7) family.</text>
</comment>
<comment type="function">
    <text evidence="5">Acts as a Mg(2+) transporter. Can also transport other divalent cations such as Fe(2+), Sr(2+), Ba(2+), Mn(2+) and Co(2+) but to a much less extent than Mg(2+).</text>
</comment>
<evidence type="ECO:0000256" key="1">
    <source>
        <dbReference type="ARBA" id="ARBA00004141"/>
    </source>
</evidence>
<dbReference type="OrthoDB" id="1734556at2759"/>
<evidence type="ECO:0000313" key="7">
    <source>
        <dbReference type="Proteomes" id="UP000655225"/>
    </source>
</evidence>
<name>A0A834YYV2_TETSI</name>
<evidence type="ECO:0000313" key="6">
    <source>
        <dbReference type="EMBL" id="KAF8396225.1"/>
    </source>
</evidence>